<keyword evidence="2 4" id="KW-0238">DNA-binding</keyword>
<feature type="DNA-binding region" description="H-T-H motif" evidence="4">
    <location>
        <begin position="37"/>
        <end position="56"/>
    </location>
</feature>
<keyword evidence="1" id="KW-0805">Transcription regulation</keyword>
<evidence type="ECO:0000256" key="2">
    <source>
        <dbReference type="ARBA" id="ARBA00023125"/>
    </source>
</evidence>
<gene>
    <name evidence="6" type="ORF">HNR15_002686</name>
</gene>
<dbReference type="EMBL" id="JACCFW010000001">
    <property type="protein sequence ID" value="NYJ75723.1"/>
    <property type="molecule type" value="Genomic_DNA"/>
</dbReference>
<dbReference type="PANTHER" id="PTHR30055:SF234">
    <property type="entry name" value="HTH-TYPE TRANSCRIPTIONAL REGULATOR BETI"/>
    <property type="match status" value="1"/>
</dbReference>
<dbReference type="GO" id="GO:0003700">
    <property type="term" value="F:DNA-binding transcription factor activity"/>
    <property type="evidence" value="ECO:0007669"/>
    <property type="project" value="TreeGrafter"/>
</dbReference>
<evidence type="ECO:0000256" key="4">
    <source>
        <dbReference type="PROSITE-ProRule" id="PRU00335"/>
    </source>
</evidence>
<dbReference type="PROSITE" id="PS50977">
    <property type="entry name" value="HTH_TETR_2"/>
    <property type="match status" value="1"/>
</dbReference>
<dbReference type="InterPro" id="IPR036271">
    <property type="entry name" value="Tet_transcr_reg_TetR-rel_C_sf"/>
</dbReference>
<dbReference type="InterPro" id="IPR009057">
    <property type="entry name" value="Homeodomain-like_sf"/>
</dbReference>
<dbReference type="PRINTS" id="PR00455">
    <property type="entry name" value="HTHTETR"/>
</dbReference>
<dbReference type="Pfam" id="PF00440">
    <property type="entry name" value="TetR_N"/>
    <property type="match status" value="1"/>
</dbReference>
<dbReference type="Gene3D" id="1.10.10.60">
    <property type="entry name" value="Homeodomain-like"/>
    <property type="match status" value="1"/>
</dbReference>
<evidence type="ECO:0000259" key="5">
    <source>
        <dbReference type="PROSITE" id="PS50977"/>
    </source>
</evidence>
<dbReference type="Proteomes" id="UP000571817">
    <property type="component" value="Unassembled WGS sequence"/>
</dbReference>
<dbReference type="GO" id="GO:0000976">
    <property type="term" value="F:transcription cis-regulatory region binding"/>
    <property type="evidence" value="ECO:0007669"/>
    <property type="project" value="TreeGrafter"/>
</dbReference>
<keyword evidence="3" id="KW-0804">Transcription</keyword>
<accession>A0A853DI72</accession>
<dbReference type="Gene3D" id="1.10.357.10">
    <property type="entry name" value="Tetracycline Repressor, domain 2"/>
    <property type="match status" value="1"/>
</dbReference>
<name>A0A853DI72_9MICO</name>
<dbReference type="AlphaFoldDB" id="A0A853DI72"/>
<dbReference type="InterPro" id="IPR050109">
    <property type="entry name" value="HTH-type_TetR-like_transc_reg"/>
</dbReference>
<keyword evidence="7" id="KW-1185">Reference proteome</keyword>
<organism evidence="6 7">
    <name type="scientific">Allobranchiibius huperziae</name>
    <dbReference type="NCBI Taxonomy" id="1874116"/>
    <lineage>
        <taxon>Bacteria</taxon>
        <taxon>Bacillati</taxon>
        <taxon>Actinomycetota</taxon>
        <taxon>Actinomycetes</taxon>
        <taxon>Micrococcales</taxon>
        <taxon>Dermacoccaceae</taxon>
        <taxon>Allobranchiibius</taxon>
    </lineage>
</organism>
<proteinExistence type="predicted"/>
<reference evidence="6 7" key="1">
    <citation type="submission" date="2020-07" db="EMBL/GenBank/DDBJ databases">
        <title>Sequencing the genomes of 1000 actinobacteria strains.</title>
        <authorList>
            <person name="Klenk H.-P."/>
        </authorList>
    </citation>
    <scope>NUCLEOTIDE SEQUENCE [LARGE SCALE GENOMIC DNA]</scope>
    <source>
        <strain evidence="6 7">DSM 29531</strain>
    </source>
</reference>
<dbReference type="PANTHER" id="PTHR30055">
    <property type="entry name" value="HTH-TYPE TRANSCRIPTIONAL REGULATOR RUTR"/>
    <property type="match status" value="1"/>
</dbReference>
<comment type="caution">
    <text evidence="6">The sequence shown here is derived from an EMBL/GenBank/DDBJ whole genome shotgun (WGS) entry which is preliminary data.</text>
</comment>
<dbReference type="SUPFAM" id="SSF46689">
    <property type="entry name" value="Homeodomain-like"/>
    <property type="match status" value="1"/>
</dbReference>
<evidence type="ECO:0000313" key="7">
    <source>
        <dbReference type="Proteomes" id="UP000571817"/>
    </source>
</evidence>
<dbReference type="RefSeq" id="WP_179482610.1">
    <property type="nucleotide sequence ID" value="NZ_JACCFW010000001.1"/>
</dbReference>
<evidence type="ECO:0000313" key="6">
    <source>
        <dbReference type="EMBL" id="NYJ75723.1"/>
    </source>
</evidence>
<evidence type="ECO:0000256" key="1">
    <source>
        <dbReference type="ARBA" id="ARBA00023015"/>
    </source>
</evidence>
<dbReference type="InterPro" id="IPR001647">
    <property type="entry name" value="HTH_TetR"/>
</dbReference>
<feature type="domain" description="HTH tetR-type" evidence="5">
    <location>
        <begin position="14"/>
        <end position="74"/>
    </location>
</feature>
<dbReference type="SUPFAM" id="SSF48498">
    <property type="entry name" value="Tetracyclin repressor-like, C-terminal domain"/>
    <property type="match status" value="1"/>
</dbReference>
<sequence>MAAAPDSSPDARVVRTRNDILAAALKILADEGQESLTHPHLARVAGYSRATVYKHWPTRADLLQDAFDWLHDMPHHTPTGDLREDLVAELTMFRTVIRTYRVDRLLAVLADLAVSSAQMAQVRDQMVADGEAVVRSLLGTVTHGPALDAAALMLTGFVINAAMLHGGPPDDELIAAAVDLTLAGIRAED</sequence>
<evidence type="ECO:0000256" key="3">
    <source>
        <dbReference type="ARBA" id="ARBA00023163"/>
    </source>
</evidence>
<protein>
    <submittedName>
        <fullName evidence="6">AcrR family transcriptional regulator</fullName>
    </submittedName>
</protein>